<feature type="transmembrane region" description="Helical" evidence="7">
    <location>
        <begin position="72"/>
        <end position="94"/>
    </location>
</feature>
<dbReference type="Proteomes" id="UP001197795">
    <property type="component" value="Unassembled WGS sequence"/>
</dbReference>
<dbReference type="InterPro" id="IPR050901">
    <property type="entry name" value="BP-dep_ABC_trans_perm"/>
</dbReference>
<dbReference type="InterPro" id="IPR035906">
    <property type="entry name" value="MetI-like_sf"/>
</dbReference>
<evidence type="ECO:0000256" key="2">
    <source>
        <dbReference type="ARBA" id="ARBA00022448"/>
    </source>
</evidence>
<accession>A0AAE3A1T1</accession>
<keyword evidence="2 7" id="KW-0813">Transport</keyword>
<evidence type="ECO:0000256" key="3">
    <source>
        <dbReference type="ARBA" id="ARBA00022475"/>
    </source>
</evidence>
<evidence type="ECO:0000256" key="6">
    <source>
        <dbReference type="ARBA" id="ARBA00023136"/>
    </source>
</evidence>
<sequence length="275" mass="30283">MNRRKVMNSLIFLLLAIFSIVTLFPIIWTAITSLKTDVQMFAIPPDLLPHPATLSHYKEVLMGNFPAYIRNSMLVTFFSCAISLALGIPAAYGFAKYATEKTKPVFAAVTAVRMVPPVAMVIPFFLIIRNIHLSDTLLGLIITYIPFELTLIIWMLKNFFGQIPREVEEAAELDGLSAWGILLKVVLPMSKSSVGVAGLMAFLFSWNEFMFALSLTSTKSAQTLTVGIAGYVTSFQTFWGSMSATGILFMIPAFILTFIFQKDLVKGLTAGAVKG</sequence>
<evidence type="ECO:0000313" key="10">
    <source>
        <dbReference type="Proteomes" id="UP001197795"/>
    </source>
</evidence>
<dbReference type="CDD" id="cd06261">
    <property type="entry name" value="TM_PBP2"/>
    <property type="match status" value="1"/>
</dbReference>
<keyword evidence="10" id="KW-1185">Reference proteome</keyword>
<keyword evidence="5 7" id="KW-1133">Transmembrane helix</keyword>
<dbReference type="AlphaFoldDB" id="A0AAE3A1T1"/>
<dbReference type="PROSITE" id="PS50928">
    <property type="entry name" value="ABC_TM1"/>
    <property type="match status" value="1"/>
</dbReference>
<dbReference type="EMBL" id="JAJEPV010000016">
    <property type="protein sequence ID" value="MCC2119543.1"/>
    <property type="molecule type" value="Genomic_DNA"/>
</dbReference>
<dbReference type="PANTHER" id="PTHR32243:SF18">
    <property type="entry name" value="INNER MEMBRANE ABC TRANSPORTER PERMEASE PROTEIN YCJP"/>
    <property type="match status" value="1"/>
</dbReference>
<comment type="subcellular location">
    <subcellularLocation>
        <location evidence="1 7">Cell membrane</location>
        <topology evidence="1 7">Multi-pass membrane protein</topology>
    </subcellularLocation>
</comment>
<evidence type="ECO:0000256" key="7">
    <source>
        <dbReference type="RuleBase" id="RU363032"/>
    </source>
</evidence>
<evidence type="ECO:0000256" key="5">
    <source>
        <dbReference type="ARBA" id="ARBA00022989"/>
    </source>
</evidence>
<feature type="transmembrane region" description="Helical" evidence="7">
    <location>
        <begin position="12"/>
        <end position="31"/>
    </location>
</feature>
<dbReference type="Pfam" id="PF00528">
    <property type="entry name" value="BPD_transp_1"/>
    <property type="match status" value="1"/>
</dbReference>
<evidence type="ECO:0000313" key="9">
    <source>
        <dbReference type="EMBL" id="MCC2119543.1"/>
    </source>
</evidence>
<dbReference type="GO" id="GO:0055085">
    <property type="term" value="P:transmembrane transport"/>
    <property type="evidence" value="ECO:0007669"/>
    <property type="project" value="InterPro"/>
</dbReference>
<evidence type="ECO:0000259" key="8">
    <source>
        <dbReference type="PROSITE" id="PS50928"/>
    </source>
</evidence>
<feature type="transmembrane region" description="Helical" evidence="7">
    <location>
        <begin position="106"/>
        <end position="131"/>
    </location>
</feature>
<keyword evidence="4 7" id="KW-0812">Transmembrane</keyword>
<dbReference type="InterPro" id="IPR000515">
    <property type="entry name" value="MetI-like"/>
</dbReference>
<keyword evidence="6 7" id="KW-0472">Membrane</keyword>
<feature type="transmembrane region" description="Helical" evidence="7">
    <location>
        <begin position="137"/>
        <end position="156"/>
    </location>
</feature>
<proteinExistence type="inferred from homology"/>
<evidence type="ECO:0000256" key="4">
    <source>
        <dbReference type="ARBA" id="ARBA00022692"/>
    </source>
</evidence>
<organism evidence="9 10">
    <name type="scientific">Waltera acetigignens</name>
    <dbReference type="NCBI Taxonomy" id="2981769"/>
    <lineage>
        <taxon>Bacteria</taxon>
        <taxon>Bacillati</taxon>
        <taxon>Bacillota</taxon>
        <taxon>Clostridia</taxon>
        <taxon>Lachnospirales</taxon>
        <taxon>Lachnospiraceae</taxon>
        <taxon>Waltera</taxon>
    </lineage>
</organism>
<feature type="transmembrane region" description="Helical" evidence="7">
    <location>
        <begin position="237"/>
        <end position="260"/>
    </location>
</feature>
<dbReference type="SUPFAM" id="SSF161098">
    <property type="entry name" value="MetI-like"/>
    <property type="match status" value="1"/>
</dbReference>
<comment type="similarity">
    <text evidence="7">Belongs to the binding-protein-dependent transport system permease family.</text>
</comment>
<protein>
    <submittedName>
        <fullName evidence="9">Carbohydrate ABC transporter permease</fullName>
    </submittedName>
</protein>
<gene>
    <name evidence="9" type="ORF">LKD75_08050</name>
</gene>
<name>A0AAE3A1T1_9FIRM</name>
<dbReference type="RefSeq" id="WP_118797251.1">
    <property type="nucleotide sequence ID" value="NZ_JAJEPV010000016.1"/>
</dbReference>
<feature type="domain" description="ABC transmembrane type-1" evidence="8">
    <location>
        <begin position="69"/>
        <end position="260"/>
    </location>
</feature>
<evidence type="ECO:0000256" key="1">
    <source>
        <dbReference type="ARBA" id="ARBA00004651"/>
    </source>
</evidence>
<reference evidence="9 10" key="1">
    <citation type="submission" date="2021-10" db="EMBL/GenBank/DDBJ databases">
        <title>Anaerobic single-cell dispensing facilitates the cultivation of human gut bacteria.</title>
        <authorList>
            <person name="Afrizal A."/>
        </authorList>
    </citation>
    <scope>NUCLEOTIDE SEQUENCE [LARGE SCALE GENOMIC DNA]</scope>
    <source>
        <strain evidence="9 10">CLA-AA-H273</strain>
    </source>
</reference>
<comment type="caution">
    <text evidence="9">The sequence shown here is derived from an EMBL/GenBank/DDBJ whole genome shotgun (WGS) entry which is preliminary data.</text>
</comment>
<dbReference type="Gene3D" id="1.10.3720.10">
    <property type="entry name" value="MetI-like"/>
    <property type="match status" value="1"/>
</dbReference>
<dbReference type="PANTHER" id="PTHR32243">
    <property type="entry name" value="MALTOSE TRANSPORT SYSTEM PERMEASE-RELATED"/>
    <property type="match status" value="1"/>
</dbReference>
<dbReference type="GO" id="GO:0005886">
    <property type="term" value="C:plasma membrane"/>
    <property type="evidence" value="ECO:0007669"/>
    <property type="project" value="UniProtKB-SubCell"/>
</dbReference>
<keyword evidence="3" id="KW-1003">Cell membrane</keyword>